<feature type="domain" description="DUF4781" evidence="1">
    <location>
        <begin position="121"/>
        <end position="375"/>
    </location>
</feature>
<keyword evidence="3" id="KW-1185">Reference proteome</keyword>
<reference evidence="2" key="1">
    <citation type="submission" date="2020-11" db="EMBL/GenBank/DDBJ databases">
        <authorList>
            <person name="Tran Van P."/>
        </authorList>
    </citation>
    <scope>NUCLEOTIDE SEQUENCE</scope>
</reference>
<dbReference type="PANTHER" id="PTHR21115">
    <property type="entry name" value="GH06117P-RELATED"/>
    <property type="match status" value="1"/>
</dbReference>
<name>A0A7R9M1C5_9ACAR</name>
<dbReference type="Pfam" id="PF16013">
    <property type="entry name" value="DUF4781"/>
    <property type="match status" value="1"/>
</dbReference>
<dbReference type="Proteomes" id="UP000728032">
    <property type="component" value="Unassembled WGS sequence"/>
</dbReference>
<evidence type="ECO:0000313" key="2">
    <source>
        <dbReference type="EMBL" id="CAD7651714.1"/>
    </source>
</evidence>
<dbReference type="EMBL" id="CAJPVJ010004827">
    <property type="protein sequence ID" value="CAG2168957.1"/>
    <property type="molecule type" value="Genomic_DNA"/>
</dbReference>
<dbReference type="OrthoDB" id="6512497at2759"/>
<accession>A0A7R9M1C5</accession>
<protein>
    <recommendedName>
        <fullName evidence="1">DUF4781 domain-containing protein</fullName>
    </recommendedName>
</protein>
<dbReference type="AlphaFoldDB" id="A0A7R9M1C5"/>
<proteinExistence type="predicted"/>
<evidence type="ECO:0000313" key="3">
    <source>
        <dbReference type="Proteomes" id="UP000728032"/>
    </source>
</evidence>
<organism evidence="2">
    <name type="scientific">Oppiella nova</name>
    <dbReference type="NCBI Taxonomy" id="334625"/>
    <lineage>
        <taxon>Eukaryota</taxon>
        <taxon>Metazoa</taxon>
        <taxon>Ecdysozoa</taxon>
        <taxon>Arthropoda</taxon>
        <taxon>Chelicerata</taxon>
        <taxon>Arachnida</taxon>
        <taxon>Acari</taxon>
        <taxon>Acariformes</taxon>
        <taxon>Sarcoptiformes</taxon>
        <taxon>Oribatida</taxon>
        <taxon>Brachypylina</taxon>
        <taxon>Oppioidea</taxon>
        <taxon>Oppiidae</taxon>
        <taxon>Oppiella</taxon>
    </lineage>
</organism>
<dbReference type="PANTHER" id="PTHR21115:SF0">
    <property type="entry name" value="GH06117P-RELATED"/>
    <property type="match status" value="1"/>
</dbReference>
<gene>
    <name evidence="2" type="ORF">ONB1V03_LOCUS8441</name>
</gene>
<sequence length="931" mass="104938">MSDKISQGDLLAAQTIIEHYLDRPDPDGYQELYGDRLRNTIGFAMGLPVTLPQSKMEIERARQDQFCYFRGTSLQAIEVIKNMIDETCPRTVRVCVLPTVLAYQSKLYELPVFRVLDKRDVRRFVDNCGRYYKDWDDWMTNNKLPAGFVVYPNCGKLQSSPTHPGWPDCSIVATPSNTMWATIVKDVDFAAAVGGAALGVAGLFTGGLAIPVALEVLTAYGLFRSAEEITDRVRHGESMNPITDSRARQIWLGVAADILGIGAMGASMRLASLAAKGENITIALRSVVNTLNAVSFSSHSACVVTGWLELLDHIDQATPVEIVLQFLQTAFFVKGMYSYRTAGQIITEARQGFFASVTRDLNENDQQHFQNARRAHNNDAEFIRFMRAGGGTSSPVLGAQILAELQSSGANYYIDDQGKVYLIADEGISTTVRQYDKSLLERYPAPTRAVMFRVLGGHWDAIDGDSFDAMRRHIGYERLFNLIGQIADHYQISPNDAARGLTYMYQRAGSGAAGLNPRFESNSIVIASGHSFTLAQLESFQPIQYRAITEYLLPLNPSESSIFNKIRTIYNNDNELLSWLGRLPYQHGYQAGRLLCQMYSEGLMKLDVYVEGNGQLMLRRQLRLSQQRLSEIEPLLRLSLQRLSEIEPPLRCTIFKALEEWDGHLDTLRRQIPKSLRFKFEQERRDAVHWYNAVRTRNRLSGRPHDSYPPHEMDRLIAMRDCLATRGLSWKMAMFPEMVSTWALQEATSVSEFASNVEYALTRIDDDVALILSTSRGDKDTIRKTVVNKLLGDQDARTRLTSEFNAEIEFVTNHQMIGVSQVPENLPDTELIAQIRTQTVRFGSARSAAYHLAKHPTDPKSDYIRLAQQTIRHLDSLTEVTWSQDGTARTIKFTWNFEGRKAYVVVVLEDNGRVLLCSHMRSTLPARRARG</sequence>
<evidence type="ECO:0000259" key="1">
    <source>
        <dbReference type="Pfam" id="PF16013"/>
    </source>
</evidence>
<dbReference type="EMBL" id="OC919652">
    <property type="protein sequence ID" value="CAD7651714.1"/>
    <property type="molecule type" value="Genomic_DNA"/>
</dbReference>
<dbReference type="InterPro" id="IPR031962">
    <property type="entry name" value="DUF4781"/>
</dbReference>